<evidence type="ECO:0000313" key="2">
    <source>
        <dbReference type="Proteomes" id="UP000800039"/>
    </source>
</evidence>
<dbReference type="OrthoDB" id="366390at2759"/>
<sequence>MPPSGCSTSTNIILSTFRWGRLISPEVLTVCLDRQLLTIEGFYCLNKNDEALSILHWTIATGNVPLTLTVLQKYLDDSFGFCSRADAMFRIAVWSNNVDTVQVLLDHGFDPEGGNCGMRDKSTFELARRGCLSPGLRDSLGEEVGRRGRVLHA</sequence>
<reference evidence="1" key="1">
    <citation type="submission" date="2020-01" db="EMBL/GenBank/DDBJ databases">
        <authorList>
            <consortium name="DOE Joint Genome Institute"/>
            <person name="Haridas S."/>
            <person name="Albert R."/>
            <person name="Binder M."/>
            <person name="Bloem J."/>
            <person name="Labutti K."/>
            <person name="Salamov A."/>
            <person name="Andreopoulos B."/>
            <person name="Baker S.E."/>
            <person name="Barry K."/>
            <person name="Bills G."/>
            <person name="Bluhm B.H."/>
            <person name="Cannon C."/>
            <person name="Castanera R."/>
            <person name="Culley D.E."/>
            <person name="Daum C."/>
            <person name="Ezra D."/>
            <person name="Gonzalez J.B."/>
            <person name="Henrissat B."/>
            <person name="Kuo A."/>
            <person name="Liang C."/>
            <person name="Lipzen A."/>
            <person name="Lutzoni F."/>
            <person name="Magnuson J."/>
            <person name="Mondo S."/>
            <person name="Nolan M."/>
            <person name="Ohm R."/>
            <person name="Pangilinan J."/>
            <person name="Park H.-J."/>
            <person name="Ramirez L."/>
            <person name="Alfaro M."/>
            <person name="Sun H."/>
            <person name="Tritt A."/>
            <person name="Yoshinaga Y."/>
            <person name="Zwiers L.-H."/>
            <person name="Turgeon B.G."/>
            <person name="Goodwin S.B."/>
            <person name="Spatafora J.W."/>
            <person name="Crous P.W."/>
            <person name="Grigoriev I.V."/>
        </authorList>
    </citation>
    <scope>NUCLEOTIDE SEQUENCE</scope>
    <source>
        <strain evidence="1">CBS 394.84</strain>
    </source>
</reference>
<evidence type="ECO:0000313" key="1">
    <source>
        <dbReference type="EMBL" id="KAF1852181.1"/>
    </source>
</evidence>
<dbReference type="Gene3D" id="1.25.40.20">
    <property type="entry name" value="Ankyrin repeat-containing domain"/>
    <property type="match status" value="1"/>
</dbReference>
<dbReference type="AlphaFoldDB" id="A0A9P4GV83"/>
<evidence type="ECO:0008006" key="3">
    <source>
        <dbReference type="Google" id="ProtNLM"/>
    </source>
</evidence>
<proteinExistence type="predicted"/>
<accession>A0A9P4GV83</accession>
<dbReference type="InterPro" id="IPR036770">
    <property type="entry name" value="Ankyrin_rpt-contain_sf"/>
</dbReference>
<dbReference type="SUPFAM" id="SSF48403">
    <property type="entry name" value="Ankyrin repeat"/>
    <property type="match status" value="1"/>
</dbReference>
<dbReference type="Proteomes" id="UP000800039">
    <property type="component" value="Unassembled WGS sequence"/>
</dbReference>
<dbReference type="GeneID" id="63855705"/>
<comment type="caution">
    <text evidence="1">The sequence shown here is derived from an EMBL/GenBank/DDBJ whole genome shotgun (WGS) entry which is preliminary data.</text>
</comment>
<dbReference type="RefSeq" id="XP_040794744.1">
    <property type="nucleotide sequence ID" value="XM_040938449.1"/>
</dbReference>
<name>A0A9P4GV83_9PLEO</name>
<protein>
    <recommendedName>
        <fullName evidence="3">Ankyrin</fullName>
    </recommendedName>
</protein>
<keyword evidence="2" id="KW-1185">Reference proteome</keyword>
<dbReference type="EMBL" id="ML976614">
    <property type="protein sequence ID" value="KAF1852181.1"/>
    <property type="molecule type" value="Genomic_DNA"/>
</dbReference>
<organism evidence="1 2">
    <name type="scientific">Cucurbitaria berberidis CBS 394.84</name>
    <dbReference type="NCBI Taxonomy" id="1168544"/>
    <lineage>
        <taxon>Eukaryota</taxon>
        <taxon>Fungi</taxon>
        <taxon>Dikarya</taxon>
        <taxon>Ascomycota</taxon>
        <taxon>Pezizomycotina</taxon>
        <taxon>Dothideomycetes</taxon>
        <taxon>Pleosporomycetidae</taxon>
        <taxon>Pleosporales</taxon>
        <taxon>Pleosporineae</taxon>
        <taxon>Cucurbitariaceae</taxon>
        <taxon>Cucurbitaria</taxon>
    </lineage>
</organism>
<gene>
    <name evidence="1" type="ORF">K460DRAFT_48135</name>
</gene>